<protein>
    <submittedName>
        <fullName evidence="3">Uncharacterized protein</fullName>
    </submittedName>
</protein>
<feature type="chain" id="PRO_5042114407" evidence="2">
    <location>
        <begin position="26"/>
        <end position="67"/>
    </location>
</feature>
<name>A0AAD4TYX6_OVIAM</name>
<evidence type="ECO:0000256" key="1">
    <source>
        <dbReference type="SAM" id="MobiDB-lite"/>
    </source>
</evidence>
<dbReference type="Proteomes" id="UP001214576">
    <property type="component" value="Unassembled WGS sequence"/>
</dbReference>
<comment type="caution">
    <text evidence="3">The sequence shown here is derived from an EMBL/GenBank/DDBJ whole genome shotgun (WGS) entry which is preliminary data.</text>
</comment>
<keyword evidence="2" id="KW-0732">Signal</keyword>
<keyword evidence="4" id="KW-1185">Reference proteome</keyword>
<evidence type="ECO:0000256" key="2">
    <source>
        <dbReference type="SAM" id="SignalP"/>
    </source>
</evidence>
<feature type="signal peptide" evidence="2">
    <location>
        <begin position="1"/>
        <end position="25"/>
    </location>
</feature>
<evidence type="ECO:0000313" key="3">
    <source>
        <dbReference type="EMBL" id="KAI4534630.1"/>
    </source>
</evidence>
<reference evidence="3" key="1">
    <citation type="submission" date="2022-03" db="EMBL/GenBank/DDBJ databases">
        <title>Genomic analyses of argali, domestic sheep and their hybrids provide insights into chromosomal evolution, heterosis and genetic basis of agronomic traits.</title>
        <authorList>
            <person name="Li M."/>
        </authorList>
    </citation>
    <scope>NUCLEOTIDE SEQUENCE</scope>
    <source>
        <strain evidence="3">CAU-MHL-2022a</strain>
        <tissue evidence="3">Skin</tissue>
    </source>
</reference>
<feature type="region of interest" description="Disordered" evidence="1">
    <location>
        <begin position="25"/>
        <end position="67"/>
    </location>
</feature>
<evidence type="ECO:0000313" key="4">
    <source>
        <dbReference type="Proteomes" id="UP001214576"/>
    </source>
</evidence>
<dbReference type="EMBL" id="JAKZEL010000019">
    <property type="protein sequence ID" value="KAI4534630.1"/>
    <property type="molecule type" value="Genomic_DNA"/>
</dbReference>
<dbReference type="AlphaFoldDB" id="A0AAD4TYX6"/>
<gene>
    <name evidence="3" type="ORF">MG293_015490</name>
</gene>
<accession>A0AAD4TYX6</accession>
<proteinExistence type="predicted"/>
<sequence length="67" mass="7253">MAPQLGLFLIWAGVSVILQLHPVNGDDELTRDKSSEESHEGSVPGADPQDDPQGKRTTRKEQPSATN</sequence>
<feature type="compositionally biased region" description="Basic and acidic residues" evidence="1">
    <location>
        <begin position="28"/>
        <end position="40"/>
    </location>
</feature>
<organism evidence="3 4">
    <name type="scientific">Ovis ammon polii</name>
    <dbReference type="NCBI Taxonomy" id="230172"/>
    <lineage>
        <taxon>Eukaryota</taxon>
        <taxon>Metazoa</taxon>
        <taxon>Chordata</taxon>
        <taxon>Craniata</taxon>
        <taxon>Vertebrata</taxon>
        <taxon>Euteleostomi</taxon>
        <taxon>Mammalia</taxon>
        <taxon>Eutheria</taxon>
        <taxon>Laurasiatheria</taxon>
        <taxon>Artiodactyla</taxon>
        <taxon>Ruminantia</taxon>
        <taxon>Pecora</taxon>
        <taxon>Bovidae</taxon>
        <taxon>Caprinae</taxon>
        <taxon>Ovis</taxon>
    </lineage>
</organism>